<gene>
    <name evidence="4" type="ORF">C8J48_2509</name>
</gene>
<evidence type="ECO:0000313" key="5">
    <source>
        <dbReference type="Proteomes" id="UP000241639"/>
    </source>
</evidence>
<sequence length="222" mass="24645">MRAVVFDFDGLILDTESHEYRSFQKLYRDHGVELPAERWQEVIGSSDSTFDPYAHLEELVGTKLDIPTLMEERRRDHLEGIAREQVRPGVVSVLDQARRLGWGIGLATSSTREWVTGHLSNLGLLDRFHVICTRDDVERSKPDPALYRLAVEKLDVEAAAAVALEDSPNGALAAKRAGLACIVVPNEVTAGMTFGEVDERLHSLAELDLEAFAARMAAVRHS</sequence>
<name>A0A2T4ZDC8_9BACL</name>
<dbReference type="FunFam" id="3.40.50.1000:FF:000036">
    <property type="entry name" value="HAD family hydrolase"/>
    <property type="match status" value="1"/>
</dbReference>
<dbReference type="PANTHER" id="PTHR18901">
    <property type="entry name" value="2-DEOXYGLUCOSE-6-PHOSPHATE PHOSPHATASE 2"/>
    <property type="match status" value="1"/>
</dbReference>
<proteinExistence type="inferred from homology"/>
<dbReference type="PANTHER" id="PTHR18901:SF38">
    <property type="entry name" value="PSEUDOURIDINE-5'-PHOSPHATASE"/>
    <property type="match status" value="1"/>
</dbReference>
<dbReference type="InterPro" id="IPR023198">
    <property type="entry name" value="PGP-like_dom2"/>
</dbReference>
<dbReference type="OrthoDB" id="9792518at2"/>
<dbReference type="AlphaFoldDB" id="A0A2T4ZDC8"/>
<dbReference type="InterPro" id="IPR006439">
    <property type="entry name" value="HAD-SF_hydro_IA"/>
</dbReference>
<accession>A0A2T4ZDC8</accession>
<comment type="similarity">
    <text evidence="1">Belongs to the HAD-like hydrolase superfamily. CbbY/CbbZ/Gph/YieH family.</text>
</comment>
<dbReference type="SFLD" id="SFLDG01129">
    <property type="entry name" value="C1.5:_HAD__Beta-PGM__Phosphata"/>
    <property type="match status" value="1"/>
</dbReference>
<protein>
    <submittedName>
        <fullName evidence="4">HAD superfamily hydrolase (TIGR01509 family)</fullName>
    </submittedName>
</protein>
<dbReference type="SFLD" id="SFLDS00003">
    <property type="entry name" value="Haloacid_Dehalogenase"/>
    <property type="match status" value="1"/>
</dbReference>
<keyword evidence="3 4" id="KW-0378">Hydrolase</keyword>
<evidence type="ECO:0000256" key="3">
    <source>
        <dbReference type="ARBA" id="ARBA00022801"/>
    </source>
</evidence>
<dbReference type="Pfam" id="PF13419">
    <property type="entry name" value="HAD_2"/>
    <property type="match status" value="1"/>
</dbReference>
<dbReference type="InterPro" id="IPR041492">
    <property type="entry name" value="HAD_2"/>
</dbReference>
<dbReference type="Gene3D" id="1.10.150.240">
    <property type="entry name" value="Putative phosphatase, domain 2"/>
    <property type="match status" value="1"/>
</dbReference>
<evidence type="ECO:0000256" key="1">
    <source>
        <dbReference type="ARBA" id="ARBA00006171"/>
    </source>
</evidence>
<dbReference type="RefSeq" id="WP_107727208.1">
    <property type="nucleotide sequence ID" value="NZ_PZZP01000001.1"/>
</dbReference>
<dbReference type="Gene3D" id="3.40.50.1000">
    <property type="entry name" value="HAD superfamily/HAD-like"/>
    <property type="match status" value="1"/>
</dbReference>
<evidence type="ECO:0000256" key="2">
    <source>
        <dbReference type="ARBA" id="ARBA00022723"/>
    </source>
</evidence>
<evidence type="ECO:0000313" key="4">
    <source>
        <dbReference type="EMBL" id="PTM59872.1"/>
    </source>
</evidence>
<dbReference type="InterPro" id="IPR036412">
    <property type="entry name" value="HAD-like_sf"/>
</dbReference>
<dbReference type="PRINTS" id="PR00413">
    <property type="entry name" value="HADHALOGNASE"/>
</dbReference>
<keyword evidence="5" id="KW-1185">Reference proteome</keyword>
<comment type="caution">
    <text evidence="4">The sequence shown here is derived from an EMBL/GenBank/DDBJ whole genome shotgun (WGS) entry which is preliminary data.</text>
</comment>
<keyword evidence="2" id="KW-0479">Metal-binding</keyword>
<organism evidence="4 5">
    <name type="scientific">Desmospora activa DSM 45169</name>
    <dbReference type="NCBI Taxonomy" id="1121389"/>
    <lineage>
        <taxon>Bacteria</taxon>
        <taxon>Bacillati</taxon>
        <taxon>Bacillota</taxon>
        <taxon>Bacilli</taxon>
        <taxon>Bacillales</taxon>
        <taxon>Thermoactinomycetaceae</taxon>
        <taxon>Desmospora</taxon>
    </lineage>
</organism>
<dbReference type="SUPFAM" id="SSF56784">
    <property type="entry name" value="HAD-like"/>
    <property type="match status" value="1"/>
</dbReference>
<dbReference type="GO" id="GO:0046872">
    <property type="term" value="F:metal ion binding"/>
    <property type="evidence" value="ECO:0007669"/>
    <property type="project" value="UniProtKB-KW"/>
</dbReference>
<dbReference type="GO" id="GO:0016787">
    <property type="term" value="F:hydrolase activity"/>
    <property type="evidence" value="ECO:0007669"/>
    <property type="project" value="UniProtKB-KW"/>
</dbReference>
<dbReference type="Proteomes" id="UP000241639">
    <property type="component" value="Unassembled WGS sequence"/>
</dbReference>
<reference evidence="4 5" key="1">
    <citation type="submission" date="2018-04" db="EMBL/GenBank/DDBJ databases">
        <title>Genomic Encyclopedia of Archaeal and Bacterial Type Strains, Phase II (KMG-II): from individual species to whole genera.</title>
        <authorList>
            <person name="Goeker M."/>
        </authorList>
    </citation>
    <scope>NUCLEOTIDE SEQUENCE [LARGE SCALE GENOMIC DNA]</scope>
    <source>
        <strain evidence="4 5">DSM 45169</strain>
    </source>
</reference>
<dbReference type="InterPro" id="IPR023214">
    <property type="entry name" value="HAD_sf"/>
</dbReference>
<dbReference type="NCBIfam" id="TIGR01509">
    <property type="entry name" value="HAD-SF-IA-v3"/>
    <property type="match status" value="1"/>
</dbReference>
<dbReference type="EMBL" id="PZZP01000001">
    <property type="protein sequence ID" value="PTM59872.1"/>
    <property type="molecule type" value="Genomic_DNA"/>
</dbReference>